<evidence type="ECO:0000256" key="1">
    <source>
        <dbReference type="ARBA" id="ARBA00004167"/>
    </source>
</evidence>
<dbReference type="EMBL" id="JAMOIM010000008">
    <property type="protein sequence ID" value="MCW6509206.1"/>
    <property type="molecule type" value="Genomic_DNA"/>
</dbReference>
<dbReference type="RefSeq" id="WP_282585564.1">
    <property type="nucleotide sequence ID" value="NZ_JAMOIM010000008.1"/>
</dbReference>
<dbReference type="Proteomes" id="UP001165667">
    <property type="component" value="Unassembled WGS sequence"/>
</dbReference>
<evidence type="ECO:0000313" key="7">
    <source>
        <dbReference type="EMBL" id="MCW6509206.1"/>
    </source>
</evidence>
<evidence type="ECO:0000256" key="2">
    <source>
        <dbReference type="ARBA" id="ARBA00022692"/>
    </source>
</evidence>
<evidence type="ECO:0000256" key="4">
    <source>
        <dbReference type="ARBA" id="ARBA00023136"/>
    </source>
</evidence>
<comment type="subcellular location">
    <subcellularLocation>
        <location evidence="1">Membrane</location>
        <topology evidence="1">Single-pass membrane protein</topology>
    </subcellularLocation>
</comment>
<dbReference type="PROSITE" id="PS52015">
    <property type="entry name" value="TONB_CTD"/>
    <property type="match status" value="1"/>
</dbReference>
<feature type="compositionally biased region" description="Low complexity" evidence="5">
    <location>
        <begin position="74"/>
        <end position="95"/>
    </location>
</feature>
<feature type="compositionally biased region" description="Low complexity" evidence="5">
    <location>
        <begin position="229"/>
        <end position="240"/>
    </location>
</feature>
<feature type="region of interest" description="Disordered" evidence="5">
    <location>
        <begin position="62"/>
        <end position="240"/>
    </location>
</feature>
<evidence type="ECO:0000256" key="5">
    <source>
        <dbReference type="SAM" id="MobiDB-lite"/>
    </source>
</evidence>
<dbReference type="Gene3D" id="3.30.1150.10">
    <property type="match status" value="1"/>
</dbReference>
<dbReference type="AlphaFoldDB" id="A0AA41YXR7"/>
<organism evidence="7 8">
    <name type="scientific">Lichenifustis flavocetrariae</name>
    <dbReference type="NCBI Taxonomy" id="2949735"/>
    <lineage>
        <taxon>Bacteria</taxon>
        <taxon>Pseudomonadati</taxon>
        <taxon>Pseudomonadota</taxon>
        <taxon>Alphaproteobacteria</taxon>
        <taxon>Hyphomicrobiales</taxon>
        <taxon>Lichenihabitantaceae</taxon>
        <taxon>Lichenifustis</taxon>
    </lineage>
</organism>
<keyword evidence="4" id="KW-0472">Membrane</keyword>
<feature type="compositionally biased region" description="Pro residues" evidence="5">
    <location>
        <begin position="159"/>
        <end position="168"/>
    </location>
</feature>
<dbReference type="SUPFAM" id="SSF74653">
    <property type="entry name" value="TolA/TonB C-terminal domain"/>
    <property type="match status" value="1"/>
</dbReference>
<evidence type="ECO:0000313" key="8">
    <source>
        <dbReference type="Proteomes" id="UP001165667"/>
    </source>
</evidence>
<name>A0AA41YXR7_9HYPH</name>
<evidence type="ECO:0000259" key="6">
    <source>
        <dbReference type="PROSITE" id="PS52015"/>
    </source>
</evidence>
<feature type="compositionally biased region" description="Pro residues" evidence="5">
    <location>
        <begin position="96"/>
        <end position="126"/>
    </location>
</feature>
<dbReference type="Pfam" id="PF03544">
    <property type="entry name" value="TonB_C"/>
    <property type="match status" value="1"/>
</dbReference>
<keyword evidence="3" id="KW-1133">Transmembrane helix</keyword>
<protein>
    <submittedName>
        <fullName evidence="7">TonB family protein</fullName>
    </submittedName>
</protein>
<dbReference type="GO" id="GO:0055085">
    <property type="term" value="P:transmembrane transport"/>
    <property type="evidence" value="ECO:0007669"/>
    <property type="project" value="InterPro"/>
</dbReference>
<gene>
    <name evidence="7" type="ORF">M8523_14360</name>
</gene>
<dbReference type="InterPro" id="IPR037682">
    <property type="entry name" value="TonB_C"/>
</dbReference>
<proteinExistence type="predicted"/>
<keyword evidence="8" id="KW-1185">Reference proteome</keyword>
<evidence type="ECO:0000256" key="3">
    <source>
        <dbReference type="ARBA" id="ARBA00022989"/>
    </source>
</evidence>
<feature type="domain" description="TonB C-terminal" evidence="6">
    <location>
        <begin position="238"/>
        <end position="326"/>
    </location>
</feature>
<feature type="compositionally biased region" description="Basic and acidic residues" evidence="5">
    <location>
        <begin position="180"/>
        <end position="213"/>
    </location>
</feature>
<accession>A0AA41YXR7</accession>
<reference evidence="7" key="1">
    <citation type="submission" date="2022-05" db="EMBL/GenBank/DDBJ databases">
        <authorList>
            <person name="Pankratov T."/>
        </authorList>
    </citation>
    <scope>NUCLEOTIDE SEQUENCE</scope>
    <source>
        <strain evidence="7">BP6-180914</strain>
    </source>
</reference>
<keyword evidence="2" id="KW-0812">Transmembrane</keyword>
<feature type="compositionally biased region" description="Pro residues" evidence="5">
    <location>
        <begin position="135"/>
        <end position="150"/>
    </location>
</feature>
<sequence length="326" mass="33289">MTLHPLENAGGARSVLRWTAASLVVVATHAGLGWWVLTHPISRAEPPEAAQGITIALEPIATPENAPEPNESVASGAAPTPQSAAAPDAQSDPSPETAPPPPELTPPPIPSQPEPPPAPAPPPSEPAPVEEPKSVPVPTPEQTTVPPPPVDGKSDAVLAPPPSAPPRTKPIRPKLQPQRTDPKQLAREAAERKAVAERKAQERAARAEARAEARAAQAREAGGPANQDAAPSSASSGAAVATWRGAVKAHLDGYRPESPNGASGTARIAFSVDRSGRVLSATVAGSSGDGTLDQAAMALVRRASPVPAPPPELGGRISLVAPVRFH</sequence>
<dbReference type="PRINTS" id="PR01217">
    <property type="entry name" value="PRICHEXTENSN"/>
</dbReference>
<dbReference type="NCBIfam" id="TIGR01352">
    <property type="entry name" value="tonB_Cterm"/>
    <property type="match status" value="1"/>
</dbReference>
<dbReference type="GO" id="GO:0016020">
    <property type="term" value="C:membrane"/>
    <property type="evidence" value="ECO:0007669"/>
    <property type="project" value="UniProtKB-SubCell"/>
</dbReference>
<comment type="caution">
    <text evidence="7">The sequence shown here is derived from an EMBL/GenBank/DDBJ whole genome shotgun (WGS) entry which is preliminary data.</text>
</comment>
<dbReference type="InterPro" id="IPR006260">
    <property type="entry name" value="TonB/TolA_C"/>
</dbReference>